<feature type="region of interest" description="Disordered" evidence="2">
    <location>
        <begin position="316"/>
        <end position="337"/>
    </location>
</feature>
<gene>
    <name evidence="3" type="ORF">BJ508DRAFT_94447</name>
</gene>
<organism evidence="3 4">
    <name type="scientific">Ascobolus immersus RN42</name>
    <dbReference type="NCBI Taxonomy" id="1160509"/>
    <lineage>
        <taxon>Eukaryota</taxon>
        <taxon>Fungi</taxon>
        <taxon>Dikarya</taxon>
        <taxon>Ascomycota</taxon>
        <taxon>Pezizomycotina</taxon>
        <taxon>Pezizomycetes</taxon>
        <taxon>Pezizales</taxon>
        <taxon>Ascobolaceae</taxon>
        <taxon>Ascobolus</taxon>
    </lineage>
</organism>
<dbReference type="STRING" id="1160509.A0A3N4ILJ6"/>
<feature type="region of interest" description="Disordered" evidence="2">
    <location>
        <begin position="1"/>
        <end position="97"/>
    </location>
</feature>
<evidence type="ECO:0008006" key="5">
    <source>
        <dbReference type="Google" id="ProtNLM"/>
    </source>
</evidence>
<dbReference type="InterPro" id="IPR025212">
    <property type="entry name" value="CAD_CENP-Q"/>
</dbReference>
<feature type="compositionally biased region" description="Low complexity" evidence="2">
    <location>
        <begin position="27"/>
        <end position="65"/>
    </location>
</feature>
<evidence type="ECO:0000256" key="1">
    <source>
        <dbReference type="SAM" id="Coils"/>
    </source>
</evidence>
<dbReference type="Proteomes" id="UP000275078">
    <property type="component" value="Unassembled WGS sequence"/>
</dbReference>
<keyword evidence="4" id="KW-1185">Reference proteome</keyword>
<feature type="coiled-coil region" evidence="1">
    <location>
        <begin position="200"/>
        <end position="234"/>
    </location>
</feature>
<feature type="region of interest" description="Disordered" evidence="2">
    <location>
        <begin position="236"/>
        <end position="259"/>
    </location>
</feature>
<proteinExistence type="predicted"/>
<dbReference type="OrthoDB" id="2420947at2759"/>
<evidence type="ECO:0000313" key="3">
    <source>
        <dbReference type="EMBL" id="RPA87003.1"/>
    </source>
</evidence>
<sequence>MAPSRPAARSKPNAPRKPVSRPAARPTKSSQSRTTTKKSTAAQVPTRPTSASKSSSSKQAATTKPTKSKKSTVEIYEDDGRQQEQEEEQEPVSEYILRNKTRNISRAVIDKRWRPMAPEVQERVKEIMESVERPIIASFRTEKKRREGQEVLGKAVRKLRQALVQLPVPTTTKDLHFNLEKLLEETRVMQEKLEPTLRFNAIVEATLEKERKQLEQDEAKLAELKANAHQQELLRKQRSKKMHPLLRPPQRDEDSQLGDMPDDIKMVMNEPTLGSTFDLASDSQTSALSNELKRHLTTMQTNRSQLEGIAEWTRRSQTAVEEVSRKAGKRTPDGLVL</sequence>
<name>A0A3N4ILJ6_ASCIM</name>
<evidence type="ECO:0000313" key="4">
    <source>
        <dbReference type="Proteomes" id="UP000275078"/>
    </source>
</evidence>
<keyword evidence="1" id="KW-0175">Coiled coil</keyword>
<accession>A0A3N4ILJ6</accession>
<protein>
    <recommendedName>
        <fullName evidence="5">CENP-Q, a CENPA-CAD centromere complex subunit-domain-containing protein</fullName>
    </recommendedName>
</protein>
<dbReference type="EMBL" id="ML119647">
    <property type="protein sequence ID" value="RPA87003.1"/>
    <property type="molecule type" value="Genomic_DNA"/>
</dbReference>
<dbReference type="AlphaFoldDB" id="A0A3N4ILJ6"/>
<dbReference type="Pfam" id="PF13094">
    <property type="entry name" value="CENP-Q"/>
    <property type="match status" value="1"/>
</dbReference>
<evidence type="ECO:0000256" key="2">
    <source>
        <dbReference type="SAM" id="MobiDB-lite"/>
    </source>
</evidence>
<reference evidence="3 4" key="1">
    <citation type="journal article" date="2018" name="Nat. Ecol. Evol.">
        <title>Pezizomycetes genomes reveal the molecular basis of ectomycorrhizal truffle lifestyle.</title>
        <authorList>
            <person name="Murat C."/>
            <person name="Payen T."/>
            <person name="Noel B."/>
            <person name="Kuo A."/>
            <person name="Morin E."/>
            <person name="Chen J."/>
            <person name="Kohler A."/>
            <person name="Krizsan K."/>
            <person name="Balestrini R."/>
            <person name="Da Silva C."/>
            <person name="Montanini B."/>
            <person name="Hainaut M."/>
            <person name="Levati E."/>
            <person name="Barry K.W."/>
            <person name="Belfiori B."/>
            <person name="Cichocki N."/>
            <person name="Clum A."/>
            <person name="Dockter R.B."/>
            <person name="Fauchery L."/>
            <person name="Guy J."/>
            <person name="Iotti M."/>
            <person name="Le Tacon F."/>
            <person name="Lindquist E.A."/>
            <person name="Lipzen A."/>
            <person name="Malagnac F."/>
            <person name="Mello A."/>
            <person name="Molinier V."/>
            <person name="Miyauchi S."/>
            <person name="Poulain J."/>
            <person name="Riccioni C."/>
            <person name="Rubini A."/>
            <person name="Sitrit Y."/>
            <person name="Splivallo R."/>
            <person name="Traeger S."/>
            <person name="Wang M."/>
            <person name="Zifcakova L."/>
            <person name="Wipf D."/>
            <person name="Zambonelli A."/>
            <person name="Paolocci F."/>
            <person name="Nowrousian M."/>
            <person name="Ottonello S."/>
            <person name="Baldrian P."/>
            <person name="Spatafora J.W."/>
            <person name="Henrissat B."/>
            <person name="Nagy L.G."/>
            <person name="Aury J.M."/>
            <person name="Wincker P."/>
            <person name="Grigoriev I.V."/>
            <person name="Bonfante P."/>
            <person name="Martin F.M."/>
        </authorList>
    </citation>
    <scope>NUCLEOTIDE SEQUENCE [LARGE SCALE GENOMIC DNA]</scope>
    <source>
        <strain evidence="3 4">RN42</strain>
    </source>
</reference>